<accession>A0A480F0M7</accession>
<dbReference type="GO" id="GO:0016301">
    <property type="term" value="F:kinase activity"/>
    <property type="evidence" value="ECO:0007669"/>
    <property type="project" value="UniProtKB-KW"/>
</dbReference>
<protein>
    <submittedName>
        <fullName evidence="2">Activated CDC42 kinase 1 isoform X31</fullName>
    </submittedName>
</protein>
<feature type="compositionally biased region" description="Pro residues" evidence="1">
    <location>
        <begin position="380"/>
        <end position="389"/>
    </location>
</feature>
<evidence type="ECO:0000256" key="1">
    <source>
        <dbReference type="SAM" id="MobiDB-lite"/>
    </source>
</evidence>
<evidence type="ECO:0000313" key="2">
    <source>
        <dbReference type="EMBL" id="HCZ93309.1"/>
    </source>
</evidence>
<feature type="region of interest" description="Disordered" evidence="1">
    <location>
        <begin position="319"/>
        <end position="389"/>
    </location>
</feature>
<sequence length="389" mass="41438">MMTRLRQKRTQQDTACYPTVASKAPRFCCPLPKPLHSSLTSALPDPGAEQPASGLPPSPPPAPPDSVSLRGLFSLLRPLSVQVCFLDSPHHLPLLHPRQPICFLHPEASLSLRPPGPHWPGPPHHLQSPASCRGCSEDHCLPSEMPAALPVLLPQLSGTFKLLSALPGAVPELGQLLGLLQQPAWAPLPPFLHPGAGLPPLLHCGAASPLLLVLLAGPQPLLLHHRPARGARPPRRVPPVRAVRRPPHHPQAGLVAPAAPLLHPRAHPALLLHDRTHAPLLLHAELQPAKLLRAPAKNPDPLRLLLRQRRAKPAALLLRAPPGTPRWHCPAHSPAPQRPRGPAPPDGAALRARLQRPPPASFRPVPRGGGCGAAFSPAQLPRPGPGPQP</sequence>
<dbReference type="EMBL" id="DQIR01037834">
    <property type="protein sequence ID" value="HCZ93309.1"/>
    <property type="molecule type" value="Transcribed_RNA"/>
</dbReference>
<dbReference type="EMBL" id="DQIR01019836">
    <property type="protein sequence ID" value="HCZ75311.1"/>
    <property type="molecule type" value="Transcribed_RNA"/>
</dbReference>
<proteinExistence type="predicted"/>
<feature type="region of interest" description="Disordered" evidence="1">
    <location>
        <begin position="39"/>
        <end position="66"/>
    </location>
</feature>
<name>A0A480F0M7_PIG</name>
<reference evidence="2" key="1">
    <citation type="journal article" date="2019" name="PeerJ">
        <title>Genes of the pig, Sus scrofa, reconstructed with EvidentialGene.</title>
        <authorList>
            <person name="Gilbert D.G."/>
        </authorList>
    </citation>
    <scope>NUCLEOTIDE SEQUENCE</scope>
</reference>
<keyword evidence="2" id="KW-0418">Kinase</keyword>
<keyword evidence="2" id="KW-0808">Transferase</keyword>
<feature type="compositionally biased region" description="Pro residues" evidence="1">
    <location>
        <begin position="54"/>
        <end position="64"/>
    </location>
</feature>
<organism evidence="2">
    <name type="scientific">Sus scrofa</name>
    <name type="common">Pig</name>
    <dbReference type="NCBI Taxonomy" id="9823"/>
    <lineage>
        <taxon>Eukaryota</taxon>
        <taxon>Metazoa</taxon>
        <taxon>Chordata</taxon>
        <taxon>Craniata</taxon>
        <taxon>Vertebrata</taxon>
        <taxon>Euteleostomi</taxon>
        <taxon>Mammalia</taxon>
        <taxon>Eutheria</taxon>
        <taxon>Laurasiatheria</taxon>
        <taxon>Artiodactyla</taxon>
        <taxon>Suina</taxon>
        <taxon>Suidae</taxon>
        <taxon>Sus</taxon>
    </lineage>
</organism>
<dbReference type="AlphaFoldDB" id="A0A480F0M7"/>
<feature type="compositionally biased region" description="Pro residues" evidence="1">
    <location>
        <begin position="336"/>
        <end position="345"/>
    </location>
</feature>